<dbReference type="SUPFAM" id="SSF56784">
    <property type="entry name" value="HAD-like"/>
    <property type="match status" value="1"/>
</dbReference>
<dbReference type="PANTHER" id="PTHR14269:SF4">
    <property type="entry name" value="CAT EYE SYNDROME CRITICAL REGION PROTEIN 5"/>
    <property type="match status" value="1"/>
</dbReference>
<gene>
    <name evidence="1" type="ORF">FJAP1339_LOCUS6318</name>
</gene>
<dbReference type="Pfam" id="PF13242">
    <property type="entry name" value="Hydrolase_like"/>
    <property type="match status" value="1"/>
</dbReference>
<name>A0A7S2XXA8_9STRA</name>
<proteinExistence type="predicted"/>
<dbReference type="InterPro" id="IPR050324">
    <property type="entry name" value="CDP-alcohol_PTase-I"/>
</dbReference>
<organism evidence="1">
    <name type="scientific">Fibrocapsa japonica</name>
    <dbReference type="NCBI Taxonomy" id="94617"/>
    <lineage>
        <taxon>Eukaryota</taxon>
        <taxon>Sar</taxon>
        <taxon>Stramenopiles</taxon>
        <taxon>Ochrophyta</taxon>
        <taxon>Raphidophyceae</taxon>
        <taxon>Chattonellales</taxon>
        <taxon>Chattonellaceae</taxon>
        <taxon>Fibrocapsa</taxon>
    </lineage>
</organism>
<protein>
    <submittedName>
        <fullName evidence="1">Uncharacterized protein</fullName>
    </submittedName>
</protein>
<dbReference type="InterPro" id="IPR023214">
    <property type="entry name" value="HAD_sf"/>
</dbReference>
<reference evidence="1" key="1">
    <citation type="submission" date="2021-01" db="EMBL/GenBank/DDBJ databases">
        <authorList>
            <person name="Corre E."/>
            <person name="Pelletier E."/>
            <person name="Niang G."/>
            <person name="Scheremetjew M."/>
            <person name="Finn R."/>
            <person name="Kale V."/>
            <person name="Holt S."/>
            <person name="Cochrane G."/>
            <person name="Meng A."/>
            <person name="Brown T."/>
            <person name="Cohen L."/>
        </authorList>
    </citation>
    <scope>NUCLEOTIDE SEQUENCE</scope>
    <source>
        <strain evidence="1">CCMP1661</strain>
    </source>
</reference>
<dbReference type="InterPro" id="IPR036412">
    <property type="entry name" value="HAD-like_sf"/>
</dbReference>
<dbReference type="PANTHER" id="PTHR14269">
    <property type="entry name" value="CDP-DIACYLGLYCEROL--GLYCEROL-3-PHOSPHATE 3-PHOSPHATIDYLTRANSFERASE-RELATED"/>
    <property type="match status" value="1"/>
</dbReference>
<sequence length="295" mass="32410">MNAHTPLRNLSGNHGKGLVVAFGREDRPQELSTHYGFANFATADEYFAQHPHLWPTEIPPSVERDERLHAPVAACVVYGTPQNWERDIQILLDLLRSNGRPGHPAPPGKQVVSLYVSGPDLLYPWDHCEPRLGDGAFLSCLTHLYNITVRATISASSANNMEDEYDHTADAVGGMTCNKMPDVPGMPELEVIQLGKPHPETYKYARGLIQSRAQDMGYSSVQRVYAIGDNPQSDIRGANGAGDDWISVLVHTGIFRPEQEGCDNCPENPAQIVAKDVSEAVSLILAREGYPQEDS</sequence>
<dbReference type="EMBL" id="HBHR01012920">
    <property type="protein sequence ID" value="CAD9864203.1"/>
    <property type="molecule type" value="Transcribed_RNA"/>
</dbReference>
<accession>A0A7S2XXA8</accession>
<dbReference type="GO" id="GO:0046474">
    <property type="term" value="P:glycerophospholipid biosynthetic process"/>
    <property type="evidence" value="ECO:0007669"/>
    <property type="project" value="TreeGrafter"/>
</dbReference>
<dbReference type="GO" id="GO:0005739">
    <property type="term" value="C:mitochondrion"/>
    <property type="evidence" value="ECO:0007669"/>
    <property type="project" value="TreeGrafter"/>
</dbReference>
<evidence type="ECO:0000313" key="1">
    <source>
        <dbReference type="EMBL" id="CAD9864203.1"/>
    </source>
</evidence>
<dbReference type="Gene3D" id="3.40.50.1000">
    <property type="entry name" value="HAD superfamily/HAD-like"/>
    <property type="match status" value="2"/>
</dbReference>
<dbReference type="AlphaFoldDB" id="A0A7S2XXA8"/>